<evidence type="ECO:0000256" key="3">
    <source>
        <dbReference type="ARBA" id="ARBA00022692"/>
    </source>
</evidence>
<dbReference type="AlphaFoldDB" id="A0AAV1M9B1"/>
<feature type="transmembrane region" description="Helical" evidence="6">
    <location>
        <begin position="56"/>
        <end position="76"/>
    </location>
</feature>
<comment type="caution">
    <text evidence="7">The sequence shown here is derived from an EMBL/GenBank/DDBJ whole genome shotgun (WGS) entry which is preliminary data.</text>
</comment>
<name>A0AAV1M9B1_9NEOP</name>
<evidence type="ECO:0000256" key="4">
    <source>
        <dbReference type="ARBA" id="ARBA00022989"/>
    </source>
</evidence>
<keyword evidence="5 6" id="KW-0472">Membrane</keyword>
<dbReference type="GO" id="GO:0061668">
    <property type="term" value="P:mitochondrial ribosome assembly"/>
    <property type="evidence" value="ECO:0007669"/>
    <property type="project" value="TreeGrafter"/>
</dbReference>
<evidence type="ECO:0000256" key="5">
    <source>
        <dbReference type="ARBA" id="ARBA00023136"/>
    </source>
</evidence>
<protein>
    <recommendedName>
        <fullName evidence="9">Mpv17-like protein 2</fullName>
    </recommendedName>
</protein>
<comment type="similarity">
    <text evidence="2 6">Belongs to the peroxisomal membrane protein PXMP2/4 family.</text>
</comment>
<feature type="transmembrane region" description="Helical" evidence="6">
    <location>
        <begin position="96"/>
        <end position="114"/>
    </location>
</feature>
<comment type="subcellular location">
    <subcellularLocation>
        <location evidence="1">Membrane</location>
        <topology evidence="1">Multi-pass membrane protein</topology>
    </subcellularLocation>
</comment>
<keyword evidence="8" id="KW-1185">Reference proteome</keyword>
<keyword evidence="3 6" id="KW-0812">Transmembrane</keyword>
<sequence length="179" mass="21240">MRAFFRRGVYILFKKNLLLTNCISSGVFLGLGDLVQQEIEYQSKLLKERYDWTRTGRMFLIGTLLGPIHHYYYIYLDKVLPGIDVKTITKKIALDQVIASPVFIVLFFYGMGILENKTREQNVQDVKRKFLPTFVGDCLFWPPVQYFNFYYLPNQYRVFYGNVATMVINVFYSYIQHQY</sequence>
<evidence type="ECO:0008006" key="9">
    <source>
        <dbReference type="Google" id="ProtNLM"/>
    </source>
</evidence>
<dbReference type="Proteomes" id="UP001314205">
    <property type="component" value="Unassembled WGS sequence"/>
</dbReference>
<reference evidence="7 8" key="1">
    <citation type="submission" date="2023-11" db="EMBL/GenBank/DDBJ databases">
        <authorList>
            <person name="Hedman E."/>
            <person name="Englund M."/>
            <person name="Stromberg M."/>
            <person name="Nyberg Akerstrom W."/>
            <person name="Nylinder S."/>
            <person name="Jareborg N."/>
            <person name="Kallberg Y."/>
            <person name="Kronander E."/>
        </authorList>
    </citation>
    <scope>NUCLEOTIDE SEQUENCE [LARGE SCALE GENOMIC DNA]</scope>
</reference>
<organism evidence="7 8">
    <name type="scientific">Parnassius mnemosyne</name>
    <name type="common">clouded apollo</name>
    <dbReference type="NCBI Taxonomy" id="213953"/>
    <lineage>
        <taxon>Eukaryota</taxon>
        <taxon>Metazoa</taxon>
        <taxon>Ecdysozoa</taxon>
        <taxon>Arthropoda</taxon>
        <taxon>Hexapoda</taxon>
        <taxon>Insecta</taxon>
        <taxon>Pterygota</taxon>
        <taxon>Neoptera</taxon>
        <taxon>Endopterygota</taxon>
        <taxon>Lepidoptera</taxon>
        <taxon>Glossata</taxon>
        <taxon>Ditrysia</taxon>
        <taxon>Papilionoidea</taxon>
        <taxon>Papilionidae</taxon>
        <taxon>Parnassiinae</taxon>
        <taxon>Parnassini</taxon>
        <taxon>Parnassius</taxon>
        <taxon>Driopa</taxon>
    </lineage>
</organism>
<dbReference type="Pfam" id="PF04117">
    <property type="entry name" value="Mpv17_PMP22"/>
    <property type="match status" value="1"/>
</dbReference>
<dbReference type="PANTHER" id="PTHR11266:SF8">
    <property type="entry name" value="MPV17-LIKE PROTEIN 2"/>
    <property type="match status" value="1"/>
</dbReference>
<dbReference type="EMBL" id="CAVLGL010000159">
    <property type="protein sequence ID" value="CAK1604318.1"/>
    <property type="molecule type" value="Genomic_DNA"/>
</dbReference>
<keyword evidence="4 6" id="KW-1133">Transmembrane helix</keyword>
<dbReference type="GO" id="GO:0005739">
    <property type="term" value="C:mitochondrion"/>
    <property type="evidence" value="ECO:0007669"/>
    <property type="project" value="TreeGrafter"/>
</dbReference>
<evidence type="ECO:0000256" key="1">
    <source>
        <dbReference type="ARBA" id="ARBA00004141"/>
    </source>
</evidence>
<evidence type="ECO:0000256" key="6">
    <source>
        <dbReference type="RuleBase" id="RU363053"/>
    </source>
</evidence>
<proteinExistence type="inferred from homology"/>
<evidence type="ECO:0000256" key="2">
    <source>
        <dbReference type="ARBA" id="ARBA00006824"/>
    </source>
</evidence>
<evidence type="ECO:0000313" key="8">
    <source>
        <dbReference type="Proteomes" id="UP001314205"/>
    </source>
</evidence>
<dbReference type="GO" id="GO:0016020">
    <property type="term" value="C:membrane"/>
    <property type="evidence" value="ECO:0007669"/>
    <property type="project" value="UniProtKB-SubCell"/>
</dbReference>
<feature type="transmembrane region" description="Helical" evidence="6">
    <location>
        <begin position="158"/>
        <end position="175"/>
    </location>
</feature>
<accession>A0AAV1M9B1</accession>
<evidence type="ECO:0000313" key="7">
    <source>
        <dbReference type="EMBL" id="CAK1604318.1"/>
    </source>
</evidence>
<dbReference type="PANTHER" id="PTHR11266">
    <property type="entry name" value="PEROXISOMAL MEMBRANE PROTEIN 2, PXMP2 MPV17"/>
    <property type="match status" value="1"/>
</dbReference>
<dbReference type="InterPro" id="IPR007248">
    <property type="entry name" value="Mpv17_PMP22"/>
</dbReference>
<gene>
    <name evidence="7" type="ORF">PARMNEM_LOCUS22551</name>
</gene>